<organism evidence="2 3">
    <name type="scientific">Setaria digitata</name>
    <dbReference type="NCBI Taxonomy" id="48799"/>
    <lineage>
        <taxon>Eukaryota</taxon>
        <taxon>Metazoa</taxon>
        <taxon>Ecdysozoa</taxon>
        <taxon>Nematoda</taxon>
        <taxon>Chromadorea</taxon>
        <taxon>Rhabditida</taxon>
        <taxon>Spirurina</taxon>
        <taxon>Spiruromorpha</taxon>
        <taxon>Filarioidea</taxon>
        <taxon>Setariidae</taxon>
        <taxon>Setaria</taxon>
    </lineage>
</organism>
<dbReference type="AlphaFoldDB" id="A0A915PYA9"/>
<feature type="compositionally biased region" description="Low complexity" evidence="1">
    <location>
        <begin position="92"/>
        <end position="102"/>
    </location>
</feature>
<dbReference type="Proteomes" id="UP000887581">
    <property type="component" value="Unplaced"/>
</dbReference>
<evidence type="ECO:0000256" key="1">
    <source>
        <dbReference type="SAM" id="MobiDB-lite"/>
    </source>
</evidence>
<reference evidence="3" key="1">
    <citation type="submission" date="2022-11" db="UniProtKB">
        <authorList>
            <consortium name="WormBaseParasite"/>
        </authorList>
    </citation>
    <scope>IDENTIFICATION</scope>
</reference>
<name>A0A915PYA9_9BILA</name>
<protein>
    <submittedName>
        <fullName evidence="3">Uncharacterized protein</fullName>
    </submittedName>
</protein>
<sequence length="206" mass="23156">MNDRITGTAVMIAVVRYADNQLTTLPPSNSLFCVSRFLASLALSMQDVTVAGFICISKDDKSHDNNNDRDDWREGESNVNNTDGAENINNKPHPSIHPSIAHPIHDISGRENAKQDEEHRSVGLHTRQVHLQSMKRQAAHGSTHGTWMNTMVICGANWRYPCEWRLWHADRQRYDQAPCTLSASGNHYVELGCNTLVEGQVVEILR</sequence>
<evidence type="ECO:0000313" key="3">
    <source>
        <dbReference type="WBParaSite" id="sdigi.contig356.g7708.t1"/>
    </source>
</evidence>
<accession>A0A915PYA9</accession>
<keyword evidence="2" id="KW-1185">Reference proteome</keyword>
<proteinExistence type="predicted"/>
<evidence type="ECO:0000313" key="2">
    <source>
        <dbReference type="Proteomes" id="UP000887581"/>
    </source>
</evidence>
<feature type="region of interest" description="Disordered" evidence="1">
    <location>
        <begin position="59"/>
        <end position="103"/>
    </location>
</feature>
<feature type="compositionally biased region" description="Basic and acidic residues" evidence="1">
    <location>
        <begin position="59"/>
        <end position="76"/>
    </location>
</feature>
<dbReference type="WBParaSite" id="sdigi.contig356.g7708.t1">
    <property type="protein sequence ID" value="sdigi.contig356.g7708.t1"/>
    <property type="gene ID" value="sdigi.contig356.g7708"/>
</dbReference>
<feature type="compositionally biased region" description="Polar residues" evidence="1">
    <location>
        <begin position="77"/>
        <end position="90"/>
    </location>
</feature>